<evidence type="ECO:0000259" key="7">
    <source>
        <dbReference type="PROSITE" id="PS50052"/>
    </source>
</evidence>
<dbReference type="InterPro" id="IPR027417">
    <property type="entry name" value="P-loop_NTPase"/>
</dbReference>
<accession>A0A8S8X9U3</accession>
<dbReference type="Proteomes" id="UP000681075">
    <property type="component" value="Unassembled WGS sequence"/>
</dbReference>
<dbReference type="PROSITE" id="PS50052">
    <property type="entry name" value="GUANYLATE_KINASE_2"/>
    <property type="match status" value="1"/>
</dbReference>
<sequence length="246" mass="26762">MSERESLDWPVFASASIADDHARDLGPRRGLLLAIVGASGVGKDTLIEHAARGLRRDARFLFARRVVTRPRTPDSDSGGEQYLPMDPDVFEALRKTGAFALSWDAHGLRYGIPLALRSVIAGGRVVVANLSRTKLIEASRALGPTIAIDVTAPKAVLRERLLARGREDADAIEQRLARQVSLPAGIRRIEFSNDVPLNMAAAKFAKLLLRVVEAEYEASDQHQLGARRLFDAEGEIDHVEAAGVEG</sequence>
<dbReference type="GO" id="GO:0005524">
    <property type="term" value="F:ATP binding"/>
    <property type="evidence" value="ECO:0007669"/>
    <property type="project" value="UniProtKB-KW"/>
</dbReference>
<dbReference type="AlphaFoldDB" id="A0A8S8X9U3"/>
<dbReference type="PANTHER" id="PTHR23117">
    <property type="entry name" value="GUANYLATE KINASE-RELATED"/>
    <property type="match status" value="1"/>
</dbReference>
<dbReference type="GO" id="GO:0006015">
    <property type="term" value="P:5-phosphoribose 1-diphosphate biosynthetic process"/>
    <property type="evidence" value="ECO:0007669"/>
    <property type="project" value="InterPro"/>
</dbReference>
<evidence type="ECO:0000256" key="6">
    <source>
        <dbReference type="ARBA" id="ARBA00022840"/>
    </source>
</evidence>
<evidence type="ECO:0000313" key="9">
    <source>
        <dbReference type="Proteomes" id="UP000681075"/>
    </source>
</evidence>
<comment type="catalytic activity">
    <reaction evidence="1">
        <text>alpha-D-ribose 1,5-bisphosphate + ATP = 5-phospho-alpha-D-ribose 1-diphosphate + ADP</text>
        <dbReference type="Rhea" id="RHEA:20109"/>
        <dbReference type="ChEBI" id="CHEBI:30616"/>
        <dbReference type="ChEBI" id="CHEBI:58017"/>
        <dbReference type="ChEBI" id="CHEBI:68688"/>
        <dbReference type="ChEBI" id="CHEBI:456216"/>
        <dbReference type="EC" id="2.7.4.23"/>
    </reaction>
</comment>
<keyword evidence="6" id="KW-0067">ATP-binding</keyword>
<dbReference type="EC" id="2.7.4.23" evidence="3"/>
<proteinExistence type="predicted"/>
<evidence type="ECO:0000256" key="5">
    <source>
        <dbReference type="ARBA" id="ARBA00022741"/>
    </source>
</evidence>
<reference evidence="8" key="1">
    <citation type="submission" date="2021-02" db="EMBL/GenBank/DDBJ databases">
        <title>Genome sequence of Rhodospirillales sp. strain TMPK1 isolated from soil.</title>
        <authorList>
            <person name="Nakai R."/>
            <person name="Kusada H."/>
            <person name="Tamaki H."/>
        </authorList>
    </citation>
    <scope>NUCLEOTIDE SEQUENCE</scope>
    <source>
        <strain evidence="8">TMPK1</strain>
    </source>
</reference>
<evidence type="ECO:0000256" key="3">
    <source>
        <dbReference type="ARBA" id="ARBA00012892"/>
    </source>
</evidence>
<dbReference type="InterPro" id="IPR008144">
    <property type="entry name" value="Guanylate_kin-like_dom"/>
</dbReference>
<keyword evidence="4" id="KW-0808">Transferase</keyword>
<feature type="domain" description="Guanylate kinase-like" evidence="7">
    <location>
        <begin position="30"/>
        <end position="209"/>
    </location>
</feature>
<gene>
    <name evidence="8" type="primary">phnN</name>
    <name evidence="8" type="ORF">TMPK1_02270</name>
</gene>
<keyword evidence="5" id="KW-0547">Nucleotide-binding</keyword>
<protein>
    <recommendedName>
        <fullName evidence="3">ribose 1,5-bisphosphate phosphokinase</fullName>
        <ecNumber evidence="3">2.7.4.23</ecNumber>
    </recommendedName>
</protein>
<dbReference type="InterPro" id="IPR012699">
    <property type="entry name" value="PhnN"/>
</dbReference>
<organism evidence="8 9">
    <name type="scientific">Roseiterribacter gracilis</name>
    <dbReference type="NCBI Taxonomy" id="2812848"/>
    <lineage>
        <taxon>Bacteria</taxon>
        <taxon>Pseudomonadati</taxon>
        <taxon>Pseudomonadota</taxon>
        <taxon>Alphaproteobacteria</taxon>
        <taxon>Rhodospirillales</taxon>
        <taxon>Roseiterribacteraceae</taxon>
        <taxon>Roseiterribacter</taxon>
    </lineage>
</organism>
<evidence type="ECO:0000256" key="4">
    <source>
        <dbReference type="ARBA" id="ARBA00022679"/>
    </source>
</evidence>
<name>A0A8S8X9U3_9PROT</name>
<dbReference type="NCBIfam" id="TIGR02322">
    <property type="entry name" value="phosphon_PhnN"/>
    <property type="match status" value="1"/>
</dbReference>
<evidence type="ECO:0000256" key="1">
    <source>
        <dbReference type="ARBA" id="ARBA00000373"/>
    </source>
</evidence>
<evidence type="ECO:0000313" key="8">
    <source>
        <dbReference type="EMBL" id="GIL37990.1"/>
    </source>
</evidence>
<dbReference type="SMART" id="SM00072">
    <property type="entry name" value="GuKc"/>
    <property type="match status" value="1"/>
</dbReference>
<dbReference type="InterPro" id="IPR008145">
    <property type="entry name" value="GK/Ca_channel_bsu"/>
</dbReference>
<keyword evidence="9" id="KW-1185">Reference proteome</keyword>
<dbReference type="GO" id="GO:0033863">
    <property type="term" value="F:ribose 1,5-bisphosphate phosphokinase activity"/>
    <property type="evidence" value="ECO:0007669"/>
    <property type="project" value="UniProtKB-EC"/>
</dbReference>
<dbReference type="EMBL" id="BOPV01000001">
    <property type="protein sequence ID" value="GIL37990.1"/>
    <property type="molecule type" value="Genomic_DNA"/>
</dbReference>
<dbReference type="GO" id="GO:0005829">
    <property type="term" value="C:cytosol"/>
    <property type="evidence" value="ECO:0007669"/>
    <property type="project" value="TreeGrafter"/>
</dbReference>
<dbReference type="PANTHER" id="PTHR23117:SF8">
    <property type="entry name" value="RIBOSE 1,5-BISPHOSPHATE PHOSPHOKINASE PHNN"/>
    <property type="match status" value="1"/>
</dbReference>
<comment type="pathway">
    <text evidence="2">Metabolic intermediate biosynthesis; 5-phospho-alpha-D-ribose 1-diphosphate biosynthesis; 5-phospho-alpha-D-ribose 1-diphosphate from D-ribose 5-phosphate (route II): step 3/3.</text>
</comment>
<dbReference type="SUPFAM" id="SSF52540">
    <property type="entry name" value="P-loop containing nucleoside triphosphate hydrolases"/>
    <property type="match status" value="1"/>
</dbReference>
<evidence type="ECO:0000256" key="2">
    <source>
        <dbReference type="ARBA" id="ARBA00005069"/>
    </source>
</evidence>
<dbReference type="Gene3D" id="3.40.50.300">
    <property type="entry name" value="P-loop containing nucleotide triphosphate hydrolases"/>
    <property type="match status" value="1"/>
</dbReference>
<comment type="caution">
    <text evidence="8">The sequence shown here is derived from an EMBL/GenBank/DDBJ whole genome shotgun (WGS) entry which is preliminary data.</text>
</comment>